<accession>A0A7L5E3Q9</accession>
<name>A0A7L5E3Q9_9SPHI</name>
<dbReference type="EMBL" id="CP051682">
    <property type="protein sequence ID" value="QJD95433.1"/>
    <property type="molecule type" value="Genomic_DNA"/>
</dbReference>
<dbReference type="Pfam" id="PF17293">
    <property type="entry name" value="Arm-DNA-bind_5"/>
    <property type="match status" value="1"/>
</dbReference>
<evidence type="ECO:0000259" key="1">
    <source>
        <dbReference type="Pfam" id="PF17293"/>
    </source>
</evidence>
<reference evidence="2 3" key="1">
    <citation type="submission" date="2020-04" db="EMBL/GenBank/DDBJ databases">
        <title>Genome sequencing of novel species.</title>
        <authorList>
            <person name="Heo J."/>
            <person name="Kim S.-J."/>
            <person name="Kim J.-S."/>
            <person name="Hong S.-B."/>
            <person name="Kwon S.-W."/>
        </authorList>
    </citation>
    <scope>NUCLEOTIDE SEQUENCE [LARGE SCALE GENOMIC DNA]</scope>
    <source>
        <strain evidence="2 3">F39-2</strain>
    </source>
</reference>
<dbReference type="RefSeq" id="WP_169606447.1">
    <property type="nucleotide sequence ID" value="NZ_CP051682.1"/>
</dbReference>
<dbReference type="KEGG" id="mrob:HH214_05875"/>
<sequence length="111" mass="12925">MIEKSFGYFFFLKQTKNKCDDVRFIYLKITVNGKSNEISTKRKCEPSKWDARSGRVNGSNVATKELNRFLNVFAMQVYQAKRWLMENKKEVSAQALKEVMTGNYGKPRIIS</sequence>
<evidence type="ECO:0000313" key="3">
    <source>
        <dbReference type="Proteomes" id="UP000503278"/>
    </source>
</evidence>
<dbReference type="InterPro" id="IPR035386">
    <property type="entry name" value="Arm-DNA-bind_5"/>
</dbReference>
<feature type="domain" description="Arm DNA-binding" evidence="1">
    <location>
        <begin position="10"/>
        <end position="97"/>
    </location>
</feature>
<dbReference type="AlphaFoldDB" id="A0A7L5E3Q9"/>
<gene>
    <name evidence="2" type="ORF">HH214_05875</name>
</gene>
<keyword evidence="3" id="KW-1185">Reference proteome</keyword>
<evidence type="ECO:0000313" key="2">
    <source>
        <dbReference type="EMBL" id="QJD95433.1"/>
    </source>
</evidence>
<protein>
    <recommendedName>
        <fullName evidence="1">Arm DNA-binding domain-containing protein</fullName>
    </recommendedName>
</protein>
<dbReference type="Proteomes" id="UP000503278">
    <property type="component" value="Chromosome"/>
</dbReference>
<organism evidence="2 3">
    <name type="scientific">Mucilaginibacter robiniae</name>
    <dbReference type="NCBI Taxonomy" id="2728022"/>
    <lineage>
        <taxon>Bacteria</taxon>
        <taxon>Pseudomonadati</taxon>
        <taxon>Bacteroidota</taxon>
        <taxon>Sphingobacteriia</taxon>
        <taxon>Sphingobacteriales</taxon>
        <taxon>Sphingobacteriaceae</taxon>
        <taxon>Mucilaginibacter</taxon>
    </lineage>
</organism>
<proteinExistence type="predicted"/>